<proteinExistence type="predicted"/>
<evidence type="ECO:0000313" key="1">
    <source>
        <dbReference type="EMBL" id="CFR13953.1"/>
    </source>
</evidence>
<protein>
    <submittedName>
        <fullName evidence="1">Uncharacterized protein</fullName>
    </submittedName>
</protein>
<evidence type="ECO:0000313" key="2">
    <source>
        <dbReference type="Proteomes" id="UP000046784"/>
    </source>
</evidence>
<dbReference type="Proteomes" id="UP000046784">
    <property type="component" value="Unassembled WGS sequence"/>
</dbReference>
<dbReference type="EMBL" id="CGCB01000044">
    <property type="protein sequence ID" value="CFR13953.1"/>
    <property type="molecule type" value="Genomic_DNA"/>
</dbReference>
<dbReference type="AlphaFoldDB" id="A0AAI8ZUP7"/>
<sequence length="61" mass="7423">MIGKDKTTTKPKRHFNWRYIQTRRAHLLYIGGLQQDLSHQKLLNYQDYLNLFLLHLVIIEK</sequence>
<organism evidence="1 2">
    <name type="scientific">Yersinia frederiksenii</name>
    <dbReference type="NCBI Taxonomy" id="29484"/>
    <lineage>
        <taxon>Bacteria</taxon>
        <taxon>Pseudomonadati</taxon>
        <taxon>Pseudomonadota</taxon>
        <taxon>Gammaproteobacteria</taxon>
        <taxon>Enterobacterales</taxon>
        <taxon>Yersiniaceae</taxon>
        <taxon>Yersinia</taxon>
    </lineage>
</organism>
<gene>
    <name evidence="1" type="ORF">ERS008524_04079</name>
</gene>
<name>A0AAI8ZUP7_YERFR</name>
<accession>A0AAI8ZUP7</accession>
<reference evidence="1 2" key="1">
    <citation type="submission" date="2015-03" db="EMBL/GenBank/DDBJ databases">
        <authorList>
            <consortium name="Pathogen Informatics"/>
            <person name="Murphy D."/>
        </authorList>
    </citation>
    <scope>NUCLEOTIDE SEQUENCE [LARGE SCALE GENOMIC DNA]</scope>
    <source>
        <strain evidence="1 2">3400/83</strain>
    </source>
</reference>
<comment type="caution">
    <text evidence="1">The sequence shown here is derived from an EMBL/GenBank/DDBJ whole genome shotgun (WGS) entry which is preliminary data.</text>
</comment>